<dbReference type="OrthoDB" id="3443514at2"/>
<dbReference type="RefSeq" id="WP_094215689.1">
    <property type="nucleotide sequence ID" value="NZ_MCGQ01000007.1"/>
</dbReference>
<dbReference type="SUPFAM" id="SSF50998">
    <property type="entry name" value="Quinoprotein alcohol dehydrogenase-like"/>
    <property type="match status" value="1"/>
</dbReference>
<evidence type="ECO:0000256" key="2">
    <source>
        <dbReference type="ARBA" id="ARBA00022695"/>
    </source>
</evidence>
<evidence type="ECO:0000313" key="10">
    <source>
        <dbReference type="EMBL" id="OXY98773.1"/>
    </source>
</evidence>
<name>A0A233ST11_STRDA</name>
<keyword evidence="2" id="KW-0548">Nucleotidyltransferase</keyword>
<keyword evidence="5" id="KW-0255">Endonuclease</keyword>
<keyword evidence="8" id="KW-0238">DNA-binding</keyword>
<evidence type="ECO:0000256" key="8">
    <source>
        <dbReference type="ARBA" id="ARBA00023125"/>
    </source>
</evidence>
<dbReference type="Gene3D" id="2.130.10.10">
    <property type="entry name" value="YVTN repeat-like/Quinoprotein amine dehydrogenase"/>
    <property type="match status" value="1"/>
</dbReference>
<evidence type="ECO:0000256" key="5">
    <source>
        <dbReference type="ARBA" id="ARBA00022759"/>
    </source>
</evidence>
<protein>
    <recommendedName>
        <fullName evidence="9">Integrase-type domain-containing protein</fullName>
    </recommendedName>
</protein>
<proteinExistence type="predicted"/>
<evidence type="ECO:0000313" key="11">
    <source>
        <dbReference type="Proteomes" id="UP000215483"/>
    </source>
</evidence>
<keyword evidence="1" id="KW-0808">Transferase</keyword>
<keyword evidence="11" id="KW-1185">Reference proteome</keyword>
<evidence type="ECO:0000259" key="9">
    <source>
        <dbReference type="PROSITE" id="PS51027"/>
    </source>
</evidence>
<organism evidence="10 11">
    <name type="scientific">Streptomyces diastatochromogenes</name>
    <dbReference type="NCBI Taxonomy" id="42236"/>
    <lineage>
        <taxon>Bacteria</taxon>
        <taxon>Bacillati</taxon>
        <taxon>Actinomycetota</taxon>
        <taxon>Actinomycetes</taxon>
        <taxon>Kitasatosporales</taxon>
        <taxon>Streptomycetaceae</taxon>
        <taxon>Streptomyces</taxon>
    </lineage>
</organism>
<keyword evidence="7" id="KW-0229">DNA integration</keyword>
<dbReference type="InterPro" id="IPR027417">
    <property type="entry name" value="P-loop_NTPase"/>
</dbReference>
<evidence type="ECO:0000256" key="6">
    <source>
        <dbReference type="ARBA" id="ARBA00022801"/>
    </source>
</evidence>
<evidence type="ECO:0000256" key="1">
    <source>
        <dbReference type="ARBA" id="ARBA00022679"/>
    </source>
</evidence>
<keyword evidence="6" id="KW-0378">Hydrolase</keyword>
<keyword evidence="4" id="KW-0479">Metal-binding</keyword>
<dbReference type="GO" id="GO:0004519">
    <property type="term" value="F:endonuclease activity"/>
    <property type="evidence" value="ECO:0007669"/>
    <property type="project" value="UniProtKB-KW"/>
</dbReference>
<dbReference type="Proteomes" id="UP000215483">
    <property type="component" value="Unassembled WGS sequence"/>
</dbReference>
<dbReference type="GO" id="GO:0003677">
    <property type="term" value="F:DNA binding"/>
    <property type="evidence" value="ECO:0007669"/>
    <property type="project" value="UniProtKB-KW"/>
</dbReference>
<dbReference type="InterPro" id="IPR001037">
    <property type="entry name" value="Integrase_C_retrovir"/>
</dbReference>
<keyword evidence="3" id="KW-0540">Nuclease</keyword>
<dbReference type="AlphaFoldDB" id="A0A233ST11"/>
<sequence>MTELQWSRPAAGREPAAAALLAWLADADAPRLCVVTGSAGSGKSALLAWLIAHGTREGVQRERRVHGFVPLAGQTALTTAWTLAEQLSVAARTPGELAAALAADKRRTVIVLPELHAAEDPGHVTELALLLLELPHVRLIVEARGDTSEAQTLSAAHSAVMDLDQAQWTDPERYATWAATRPTHRHTAPEGPTDDIDLDDPAAVCAADPWQVSIRYERSGDGHGGLRAAWLRAGASLTREQTPADRAVVLQAALGDDADPRLPERLAGLAAGSAWQVVWRRVRGDVRPPWPGPARALSSGRGALVVADHQGTVRLLAETDASPLGRLPEPVHQARAVAATPDGDVLVLDAQGILHTRRSPSAPRATGLSALLDDGPTLLDRLLEAAGARLAGSAKALAFSDGLLTIGDATGRVHAFAEADAEPGSFAVRLHEAEVTALAALRLTVSEDGPGIPLIYSGGDDGTVRAWSPAAEPLGSPVRSRPCPVTALAAATTDTGPVLAIGWADGLVEHHTLDEDGMVRTYWPGAPVHSLALTGAGTLLVGTDETLVCLRPA</sequence>
<comment type="caution">
    <text evidence="10">The sequence shown here is derived from an EMBL/GenBank/DDBJ whole genome shotgun (WGS) entry which is preliminary data.</text>
</comment>
<gene>
    <name evidence="10" type="ORF">BEK98_08060</name>
</gene>
<dbReference type="GO" id="GO:0016787">
    <property type="term" value="F:hydrolase activity"/>
    <property type="evidence" value="ECO:0007669"/>
    <property type="project" value="UniProtKB-KW"/>
</dbReference>
<dbReference type="InterPro" id="IPR015943">
    <property type="entry name" value="WD40/YVTN_repeat-like_dom_sf"/>
</dbReference>
<evidence type="ECO:0000256" key="3">
    <source>
        <dbReference type="ARBA" id="ARBA00022722"/>
    </source>
</evidence>
<evidence type="ECO:0000256" key="7">
    <source>
        <dbReference type="ARBA" id="ARBA00022908"/>
    </source>
</evidence>
<dbReference type="GO" id="GO:0046872">
    <property type="term" value="F:metal ion binding"/>
    <property type="evidence" value="ECO:0007669"/>
    <property type="project" value="UniProtKB-KW"/>
</dbReference>
<dbReference type="GO" id="GO:0015074">
    <property type="term" value="P:DNA integration"/>
    <property type="evidence" value="ECO:0007669"/>
    <property type="project" value="UniProtKB-KW"/>
</dbReference>
<dbReference type="GO" id="GO:0016779">
    <property type="term" value="F:nucleotidyltransferase activity"/>
    <property type="evidence" value="ECO:0007669"/>
    <property type="project" value="UniProtKB-KW"/>
</dbReference>
<accession>A0A233ST11</accession>
<feature type="domain" description="Integrase-type" evidence="9">
    <location>
        <begin position="276"/>
        <end position="339"/>
    </location>
</feature>
<dbReference type="InterPro" id="IPR011047">
    <property type="entry name" value="Quinoprotein_ADH-like_sf"/>
</dbReference>
<evidence type="ECO:0000256" key="4">
    <source>
        <dbReference type="ARBA" id="ARBA00022723"/>
    </source>
</evidence>
<reference evidence="10 11" key="1">
    <citation type="submission" date="2016-07" db="EMBL/GenBank/DDBJ databases">
        <title>Draft genome of Streptomyces diastatochromogenes.</title>
        <authorList>
            <person name="Podduturi R."/>
            <person name="Lukassen M.B."/>
            <person name="Clausen N."/>
            <person name="Nielsen J.L."/>
            <person name="Jorgensen N.O."/>
        </authorList>
    </citation>
    <scope>NUCLEOTIDE SEQUENCE [LARGE SCALE GENOMIC DNA]</scope>
    <source>
        <strain evidence="10 11">DSM 40608</strain>
    </source>
</reference>
<dbReference type="SUPFAM" id="SSF52540">
    <property type="entry name" value="P-loop containing nucleoside triphosphate hydrolases"/>
    <property type="match status" value="1"/>
</dbReference>
<dbReference type="EMBL" id="MCGQ01000007">
    <property type="protein sequence ID" value="OXY98773.1"/>
    <property type="molecule type" value="Genomic_DNA"/>
</dbReference>
<dbReference type="PROSITE" id="PS51027">
    <property type="entry name" value="INTEGRASE_DBD"/>
    <property type="match status" value="1"/>
</dbReference>